<keyword evidence="1" id="KW-0472">Membrane</keyword>
<evidence type="ECO:0000256" key="1">
    <source>
        <dbReference type="SAM" id="Phobius"/>
    </source>
</evidence>
<feature type="transmembrane region" description="Helical" evidence="1">
    <location>
        <begin position="88"/>
        <end position="112"/>
    </location>
</feature>
<proteinExistence type="predicted"/>
<sequence length="260" mass="29454">MWKIFKYSFFDLLRSRWTYFYFLFFMIVTAGLLHLSGQVAAAITSLLNIVVVLIPLISTLYGIVYFYNSSEFTELLLAQPVRRRSIFLGQYLGLFTSLAASFLLGILIPAIFLGHFEVRLWLDLFYLLGIGTLLTAIFTAIAFLIALRQTNRMKGFAIAILTWLFLAVLYDGLFIIFLLFFEDYPLEKFSLIATVLNPIDLSRTSLLLKLDMAALMGYTGAVFNKFFGTSMGMLVSISALVLWVVGPLLGFLRVAARKDF</sequence>
<gene>
    <name evidence="2" type="ORF">RT717_23280</name>
</gene>
<feature type="transmembrane region" description="Helical" evidence="1">
    <location>
        <begin position="124"/>
        <end position="146"/>
    </location>
</feature>
<evidence type="ECO:0000313" key="2">
    <source>
        <dbReference type="EMBL" id="WOK06004.1"/>
    </source>
</evidence>
<evidence type="ECO:0000313" key="3">
    <source>
        <dbReference type="Proteomes" id="UP001302349"/>
    </source>
</evidence>
<keyword evidence="3" id="KW-1185">Reference proteome</keyword>
<dbReference type="Proteomes" id="UP001302349">
    <property type="component" value="Chromosome"/>
</dbReference>
<keyword evidence="1" id="KW-1133">Transmembrane helix</keyword>
<dbReference type="EMBL" id="CP136051">
    <property type="protein sequence ID" value="WOK06004.1"/>
    <property type="molecule type" value="Genomic_DNA"/>
</dbReference>
<name>A0ABZ0ILV3_9BACT</name>
<feature type="transmembrane region" description="Helical" evidence="1">
    <location>
        <begin position="20"/>
        <end position="40"/>
    </location>
</feature>
<dbReference type="RefSeq" id="WP_317488744.1">
    <property type="nucleotide sequence ID" value="NZ_CP136051.1"/>
</dbReference>
<feature type="transmembrane region" description="Helical" evidence="1">
    <location>
        <begin position="233"/>
        <end position="256"/>
    </location>
</feature>
<organism evidence="2 3">
    <name type="scientific">Imperialibacter roseus</name>
    <dbReference type="NCBI Taxonomy" id="1324217"/>
    <lineage>
        <taxon>Bacteria</taxon>
        <taxon>Pseudomonadati</taxon>
        <taxon>Bacteroidota</taxon>
        <taxon>Cytophagia</taxon>
        <taxon>Cytophagales</taxon>
        <taxon>Flammeovirgaceae</taxon>
        <taxon>Imperialibacter</taxon>
    </lineage>
</organism>
<feature type="transmembrane region" description="Helical" evidence="1">
    <location>
        <begin position="158"/>
        <end position="181"/>
    </location>
</feature>
<protein>
    <submittedName>
        <fullName evidence="2">ABC transporter permease</fullName>
    </submittedName>
</protein>
<accession>A0ABZ0ILV3</accession>
<reference evidence="2 3" key="1">
    <citation type="journal article" date="2023" name="Microbiol. Resour. Announc.">
        <title>Complete Genome Sequence of Imperialibacter roseus strain P4T.</title>
        <authorList>
            <person name="Tizabi D.R."/>
            <person name="Bachvaroff T."/>
            <person name="Hill R.T."/>
        </authorList>
    </citation>
    <scope>NUCLEOTIDE SEQUENCE [LARGE SCALE GENOMIC DNA]</scope>
    <source>
        <strain evidence="2 3">P4T</strain>
    </source>
</reference>
<keyword evidence="1" id="KW-0812">Transmembrane</keyword>
<feature type="transmembrane region" description="Helical" evidence="1">
    <location>
        <begin position="46"/>
        <end position="67"/>
    </location>
</feature>